<gene>
    <name evidence="2" type="ORF">OCH7691_00021</name>
</gene>
<organism evidence="2 3">
    <name type="scientific">Oceanibacterium hippocampi</name>
    <dbReference type="NCBI Taxonomy" id="745714"/>
    <lineage>
        <taxon>Bacteria</taxon>
        <taxon>Pseudomonadati</taxon>
        <taxon>Pseudomonadota</taxon>
        <taxon>Alphaproteobacteria</taxon>
        <taxon>Sneathiellales</taxon>
        <taxon>Sneathiellaceae</taxon>
        <taxon>Oceanibacterium</taxon>
    </lineage>
</organism>
<keyword evidence="3" id="KW-1185">Reference proteome</keyword>
<dbReference type="Gene3D" id="3.40.50.150">
    <property type="entry name" value="Vaccinia Virus protein VP39"/>
    <property type="match status" value="1"/>
</dbReference>
<dbReference type="RefSeq" id="WP_217807721.1">
    <property type="nucleotide sequence ID" value="NZ_FWFR01000001.1"/>
</dbReference>
<dbReference type="SUPFAM" id="SSF53335">
    <property type="entry name" value="S-adenosyl-L-methionine-dependent methyltransferases"/>
    <property type="match status" value="1"/>
</dbReference>
<protein>
    <recommendedName>
        <fullName evidence="1">Methyltransferase domain-containing protein</fullName>
    </recommendedName>
</protein>
<dbReference type="CDD" id="cd02440">
    <property type="entry name" value="AdoMet_MTases"/>
    <property type="match status" value="1"/>
</dbReference>
<name>A0A1Y5R823_9PROT</name>
<dbReference type="AlphaFoldDB" id="A0A1Y5R823"/>
<dbReference type="InParanoid" id="A0A1Y5R823"/>
<dbReference type="Pfam" id="PF13649">
    <property type="entry name" value="Methyltransf_25"/>
    <property type="match status" value="1"/>
</dbReference>
<feature type="domain" description="Methyltransferase" evidence="1">
    <location>
        <begin position="27"/>
        <end position="111"/>
    </location>
</feature>
<evidence type="ECO:0000313" key="3">
    <source>
        <dbReference type="Proteomes" id="UP000193200"/>
    </source>
</evidence>
<reference evidence="2 3" key="1">
    <citation type="submission" date="2017-03" db="EMBL/GenBank/DDBJ databases">
        <authorList>
            <person name="Afonso C.L."/>
            <person name="Miller P.J."/>
            <person name="Scott M.A."/>
            <person name="Spackman E."/>
            <person name="Goraichik I."/>
            <person name="Dimitrov K.M."/>
            <person name="Suarez D.L."/>
            <person name="Swayne D.E."/>
        </authorList>
    </citation>
    <scope>NUCLEOTIDE SEQUENCE [LARGE SCALE GENOMIC DNA]</scope>
    <source>
        <strain evidence="2 3">CECT 7691</strain>
    </source>
</reference>
<sequence>MSGNGRAGGISDWIGRFADEVEPGGAVLDVAAGGGRHTRFFTGRGHPVTAVDRDCSGLADLRRIAGLEIVEADLEAGSWPFAGRTFAAVIVANYLWRPLFPALAASVAPGGVVLYDTFAVGNERYGRPSNPDFLLRRGELLGALEDGFRLIAYRYGFVRHPKPAVKQQIAARRAP</sequence>
<evidence type="ECO:0000259" key="1">
    <source>
        <dbReference type="Pfam" id="PF13649"/>
    </source>
</evidence>
<dbReference type="EMBL" id="FWFR01000001">
    <property type="protein sequence ID" value="SLN10224.1"/>
    <property type="molecule type" value="Genomic_DNA"/>
</dbReference>
<dbReference type="InterPro" id="IPR041698">
    <property type="entry name" value="Methyltransf_25"/>
</dbReference>
<dbReference type="Proteomes" id="UP000193200">
    <property type="component" value="Unassembled WGS sequence"/>
</dbReference>
<evidence type="ECO:0000313" key="2">
    <source>
        <dbReference type="EMBL" id="SLN10224.1"/>
    </source>
</evidence>
<accession>A0A1Y5R823</accession>
<dbReference type="InterPro" id="IPR029063">
    <property type="entry name" value="SAM-dependent_MTases_sf"/>
</dbReference>
<proteinExistence type="predicted"/>